<dbReference type="InterPro" id="IPR017945">
    <property type="entry name" value="DHBP_synth_RibB-like_a/b_dom"/>
</dbReference>
<dbReference type="Pfam" id="PF01300">
    <property type="entry name" value="Sua5_yciO_yrdC"/>
    <property type="match status" value="1"/>
</dbReference>
<evidence type="ECO:0000256" key="6">
    <source>
        <dbReference type="ARBA" id="ARBA00022741"/>
    </source>
</evidence>
<evidence type="ECO:0000256" key="9">
    <source>
        <dbReference type="HAMAP-Rule" id="MF_01852"/>
    </source>
</evidence>
<dbReference type="PANTHER" id="PTHR17490:SF18">
    <property type="entry name" value="THREONYLCARBAMOYL-AMP SYNTHASE"/>
    <property type="match status" value="1"/>
</dbReference>
<keyword evidence="7 9" id="KW-0067">ATP-binding</keyword>
<dbReference type="PANTHER" id="PTHR17490">
    <property type="entry name" value="SUA5"/>
    <property type="match status" value="1"/>
</dbReference>
<comment type="caution">
    <text evidence="11">The sequence shown here is derived from an EMBL/GenBank/DDBJ whole genome shotgun (WGS) entry which is preliminary data.</text>
</comment>
<evidence type="ECO:0000313" key="11">
    <source>
        <dbReference type="EMBL" id="MDQ2070892.1"/>
    </source>
</evidence>
<dbReference type="SUPFAM" id="SSF55821">
    <property type="entry name" value="YrdC/RibB"/>
    <property type="match status" value="1"/>
</dbReference>
<dbReference type="InterPro" id="IPR050156">
    <property type="entry name" value="TC-AMP_synthase_SUA5"/>
</dbReference>
<keyword evidence="2 9" id="KW-0963">Cytoplasm</keyword>
<dbReference type="HAMAP" id="MF_01852">
    <property type="entry name" value="TsaC"/>
    <property type="match status" value="1"/>
</dbReference>
<evidence type="ECO:0000259" key="10">
    <source>
        <dbReference type="PROSITE" id="PS51163"/>
    </source>
</evidence>
<protein>
    <recommendedName>
        <fullName evidence="9">Threonylcarbamoyl-AMP synthase</fullName>
        <shortName evidence="9">TC-AMP synthase</shortName>
        <ecNumber evidence="9">2.7.7.87</ecNumber>
    </recommendedName>
    <alternativeName>
        <fullName evidence="9">L-threonylcarbamoyladenylate synthase</fullName>
    </alternativeName>
    <alternativeName>
        <fullName evidence="9">t(6)A37 threonylcarbamoyladenosine biosynthesis protein TsaC</fullName>
    </alternativeName>
    <alternativeName>
        <fullName evidence="9">tRNA threonylcarbamoyladenosine biosynthesis protein TsaC</fullName>
    </alternativeName>
</protein>
<keyword evidence="5 9" id="KW-0548">Nucleotidyltransferase</keyword>
<keyword evidence="4 9" id="KW-0819">tRNA processing</keyword>
<evidence type="ECO:0000256" key="7">
    <source>
        <dbReference type="ARBA" id="ARBA00022840"/>
    </source>
</evidence>
<dbReference type="InterPro" id="IPR023535">
    <property type="entry name" value="TC-AMP_synthase"/>
</dbReference>
<comment type="catalytic activity">
    <reaction evidence="8 9">
        <text>L-threonine + hydrogencarbonate + ATP = L-threonylcarbamoyladenylate + diphosphate + H2O</text>
        <dbReference type="Rhea" id="RHEA:36407"/>
        <dbReference type="ChEBI" id="CHEBI:15377"/>
        <dbReference type="ChEBI" id="CHEBI:17544"/>
        <dbReference type="ChEBI" id="CHEBI:30616"/>
        <dbReference type="ChEBI" id="CHEBI:33019"/>
        <dbReference type="ChEBI" id="CHEBI:57926"/>
        <dbReference type="ChEBI" id="CHEBI:73682"/>
        <dbReference type="EC" id="2.7.7.87"/>
    </reaction>
</comment>
<evidence type="ECO:0000256" key="5">
    <source>
        <dbReference type="ARBA" id="ARBA00022695"/>
    </source>
</evidence>
<evidence type="ECO:0000256" key="2">
    <source>
        <dbReference type="ARBA" id="ARBA00022490"/>
    </source>
</evidence>
<dbReference type="PROSITE" id="PS51163">
    <property type="entry name" value="YRDC"/>
    <property type="match status" value="1"/>
</dbReference>
<comment type="function">
    <text evidence="9">Required for the formation of a threonylcarbamoyl group on adenosine at position 37 (t(6)A37) in tRNAs that read codons beginning with adenine. Catalyzes the conversion of L-threonine, HCO(3)(-)/CO(2) and ATP to give threonylcarbamoyl-AMP (TC-AMP) as the acyladenylate intermediate, with the release of diphosphate.</text>
</comment>
<keyword evidence="6 9" id="KW-0547">Nucleotide-binding</keyword>
<feature type="domain" description="YrdC-like" evidence="10">
    <location>
        <begin position="13"/>
        <end position="197"/>
    </location>
</feature>
<comment type="similarity">
    <text evidence="9">Belongs to the SUA5 family. TsaC subfamily.</text>
</comment>
<dbReference type="NCBIfam" id="TIGR00057">
    <property type="entry name" value="L-threonylcarbamoyladenylate synthase"/>
    <property type="match status" value="1"/>
</dbReference>
<evidence type="ECO:0000313" key="12">
    <source>
        <dbReference type="Proteomes" id="UP001239019"/>
    </source>
</evidence>
<sequence>MTESGRPQPTQQGHSLADAVECLKAGGLVAYPTEGVFGLGCDALDGAAVDRLLALKGREAAKGLIVIGASLLQLEPLIQPLTREQRRKLEKHWPGPLTWIVPAADDAPEWLTGGRDTIAVRVPAHPIACNLCQLFRGPIVSTSANRSGEDAARDADTVAGLFPTGIDYIFDCPVAGLKGPSEIRELLTDRVIRPGGGQ</sequence>
<keyword evidence="12" id="KW-1185">Reference proteome</keyword>
<accession>A0ABU0WA95</accession>
<dbReference type="Gene3D" id="3.90.870.10">
    <property type="entry name" value="DHBP synthase"/>
    <property type="match status" value="1"/>
</dbReference>
<dbReference type="EC" id="2.7.7.87" evidence="9"/>
<proteinExistence type="inferred from homology"/>
<evidence type="ECO:0000256" key="4">
    <source>
        <dbReference type="ARBA" id="ARBA00022694"/>
    </source>
</evidence>
<dbReference type="EMBL" id="JAVDDT010000013">
    <property type="protein sequence ID" value="MDQ2070892.1"/>
    <property type="molecule type" value="Genomic_DNA"/>
</dbReference>
<dbReference type="InterPro" id="IPR006070">
    <property type="entry name" value="Sua5-like_dom"/>
</dbReference>
<evidence type="ECO:0000256" key="8">
    <source>
        <dbReference type="ARBA" id="ARBA00048366"/>
    </source>
</evidence>
<evidence type="ECO:0000256" key="3">
    <source>
        <dbReference type="ARBA" id="ARBA00022679"/>
    </source>
</evidence>
<reference evidence="11 12" key="1">
    <citation type="submission" date="2023-08" db="EMBL/GenBank/DDBJ databases">
        <title>Whole-genome sequencing of halo(alkali)philic microorganisms from hypersaline lakes.</title>
        <authorList>
            <person name="Sorokin D.Y."/>
            <person name="Abbas B."/>
            <person name="Merkel A.Y."/>
        </authorList>
    </citation>
    <scope>NUCLEOTIDE SEQUENCE [LARGE SCALE GENOMIC DNA]</scope>
    <source>
        <strain evidence="11 12">AB-CW4</strain>
    </source>
</reference>
<dbReference type="Proteomes" id="UP001239019">
    <property type="component" value="Unassembled WGS sequence"/>
</dbReference>
<gene>
    <name evidence="9" type="primary">tsaC</name>
    <name evidence="11" type="ORF">RBH19_13525</name>
</gene>
<comment type="subcellular location">
    <subcellularLocation>
        <location evidence="1 9">Cytoplasm</location>
    </subcellularLocation>
</comment>
<keyword evidence="3 9" id="KW-0808">Transferase</keyword>
<evidence type="ECO:0000256" key="1">
    <source>
        <dbReference type="ARBA" id="ARBA00004496"/>
    </source>
</evidence>
<organism evidence="11 12">
    <name type="scientific">Natronospira bacteriovora</name>
    <dbReference type="NCBI Taxonomy" id="3069753"/>
    <lineage>
        <taxon>Bacteria</taxon>
        <taxon>Pseudomonadati</taxon>
        <taxon>Pseudomonadota</taxon>
        <taxon>Gammaproteobacteria</taxon>
        <taxon>Natronospirales</taxon>
        <taxon>Natronospiraceae</taxon>
        <taxon>Natronospira</taxon>
    </lineage>
</organism>
<name>A0ABU0WA95_9GAMM</name>
<dbReference type="GO" id="GO:0061710">
    <property type="term" value="F:L-threonylcarbamoyladenylate synthase"/>
    <property type="evidence" value="ECO:0007669"/>
    <property type="project" value="UniProtKB-EC"/>
</dbReference>
<dbReference type="RefSeq" id="WP_306729390.1">
    <property type="nucleotide sequence ID" value="NZ_JAVDDT010000013.1"/>
</dbReference>